<comment type="caution">
    <text evidence="1">The sequence shown here is derived from an EMBL/GenBank/DDBJ whole genome shotgun (WGS) entry which is preliminary data.</text>
</comment>
<name>A0ACC2DGB4_DIPCM</name>
<accession>A0ACC2DGB4</accession>
<dbReference type="EMBL" id="CM055097">
    <property type="protein sequence ID" value="KAJ7553145.1"/>
    <property type="molecule type" value="Genomic_DNA"/>
</dbReference>
<proteinExistence type="predicted"/>
<protein>
    <submittedName>
        <fullName evidence="1">Uncharacterized protein</fullName>
    </submittedName>
</protein>
<sequence>MPLNLDFTKDLTFEEESPELELIDRNGKFAEYSDAALDEKLETFKGHLKTLNLKDTRKLENHIKAIELEKQKRLKSRELAKEKACSQNSNGGIKHSQMDMMDIDHSTKLLVKSNPSPNFTTLSENFGPTSKIGYTKTKVDAQGISASRFYEEMSTFNSGRKRQPFYNLRKPSIGCASGIETLKVYKRSVAKGQAALTHSEPVEIDDDTATISKELKEMESLMLKTHGVAAEKKTSKKRCNGLERRGGTLDSALILFSSDEEDCPENDRITPISENLQHLHSRHLQRRNTEQQRCDGVKIAYPSREDPDAVEVLFSDLQQLKSMDFLNDVIIDFYIKYIQETRCPNPELKKKFHFFNTFFFKKLTEALDLQQRKKKTTDGFIKLRKWIKGLDIFERSFLFVPVHDNLHWSLAIICLQVGDIKESPQICILHLDSMENGHNTEALFKILKSYLEVEWNYRIGSAKDLQRCKLLPENVQGKKVRVPMQQNVFDCGLFLLHYIELFVENPPSPFGYENIDNMFGQDWFIPDEASSLRKTIRKLIESLFANEPKERKESSSGHSTQSDFEPIIME</sequence>
<gene>
    <name evidence="1" type="ORF">O6H91_06G085400</name>
</gene>
<evidence type="ECO:0000313" key="1">
    <source>
        <dbReference type="EMBL" id="KAJ7553145.1"/>
    </source>
</evidence>
<organism evidence="1 2">
    <name type="scientific">Diphasiastrum complanatum</name>
    <name type="common">Issler's clubmoss</name>
    <name type="synonym">Lycopodium complanatum</name>
    <dbReference type="NCBI Taxonomy" id="34168"/>
    <lineage>
        <taxon>Eukaryota</taxon>
        <taxon>Viridiplantae</taxon>
        <taxon>Streptophyta</taxon>
        <taxon>Embryophyta</taxon>
        <taxon>Tracheophyta</taxon>
        <taxon>Lycopodiopsida</taxon>
        <taxon>Lycopodiales</taxon>
        <taxon>Lycopodiaceae</taxon>
        <taxon>Lycopodioideae</taxon>
        <taxon>Diphasiastrum</taxon>
    </lineage>
</organism>
<reference evidence="2" key="1">
    <citation type="journal article" date="2024" name="Proc. Natl. Acad. Sci. U.S.A.">
        <title>Extraordinary preservation of gene collinearity over three hundred million years revealed in homosporous lycophytes.</title>
        <authorList>
            <person name="Li C."/>
            <person name="Wickell D."/>
            <person name="Kuo L.Y."/>
            <person name="Chen X."/>
            <person name="Nie B."/>
            <person name="Liao X."/>
            <person name="Peng D."/>
            <person name="Ji J."/>
            <person name="Jenkins J."/>
            <person name="Williams M."/>
            <person name="Shu S."/>
            <person name="Plott C."/>
            <person name="Barry K."/>
            <person name="Rajasekar S."/>
            <person name="Grimwood J."/>
            <person name="Han X."/>
            <person name="Sun S."/>
            <person name="Hou Z."/>
            <person name="He W."/>
            <person name="Dai G."/>
            <person name="Sun C."/>
            <person name="Schmutz J."/>
            <person name="Leebens-Mack J.H."/>
            <person name="Li F.W."/>
            <person name="Wang L."/>
        </authorList>
    </citation>
    <scope>NUCLEOTIDE SEQUENCE [LARGE SCALE GENOMIC DNA]</scope>
    <source>
        <strain evidence="2">cv. PW_Plant_1</strain>
    </source>
</reference>
<dbReference type="Proteomes" id="UP001162992">
    <property type="component" value="Chromosome 6"/>
</dbReference>
<keyword evidence="2" id="KW-1185">Reference proteome</keyword>
<evidence type="ECO:0000313" key="2">
    <source>
        <dbReference type="Proteomes" id="UP001162992"/>
    </source>
</evidence>